<accession>A0A7Y9QVW5</accession>
<evidence type="ECO:0000313" key="1">
    <source>
        <dbReference type="EMBL" id="NYG32391.1"/>
    </source>
</evidence>
<evidence type="ECO:0000313" key="2">
    <source>
        <dbReference type="Proteomes" id="UP000518288"/>
    </source>
</evidence>
<keyword evidence="2" id="KW-1185">Reference proteome</keyword>
<gene>
    <name evidence="1" type="ORF">BDD16_001377</name>
</gene>
<sequence>MNSRRPVNSIVRVRREKALFSRRLSDLSYTKIPMRKIHSFFIAIALCTTALAHAGTQVLGFEIGVTTVEQLRETLSKKTELEPSGTNKYSGGEMLKTDGAVYDIEGLTSVLYVFDDQKKLAGVFMDMGKHRFDAIFQFLSKKYKVSAQQHPFVGDQFASFRPADTLIEMDAPHLGFTMEVRYIRNDLLQKFKAQSKAEAAAKRNSEASKF</sequence>
<dbReference type="Proteomes" id="UP000518288">
    <property type="component" value="Unassembled WGS sequence"/>
</dbReference>
<reference evidence="1 2" key="1">
    <citation type="submission" date="2020-07" db="EMBL/GenBank/DDBJ databases">
        <title>Genomic Encyclopedia of Archaeal and Bacterial Type Strains, Phase II (KMG-II): from individual species to whole genera.</title>
        <authorList>
            <person name="Goeker M."/>
        </authorList>
    </citation>
    <scope>NUCLEOTIDE SEQUENCE [LARGE SCALE GENOMIC DNA]</scope>
    <source>
        <strain evidence="1 2">DSM 21226</strain>
    </source>
</reference>
<dbReference type="EMBL" id="JACCFH010000001">
    <property type="protein sequence ID" value="NYG32391.1"/>
    <property type="molecule type" value="Genomic_DNA"/>
</dbReference>
<dbReference type="AlphaFoldDB" id="A0A7Y9QVW5"/>
<organism evidence="1 2">
    <name type="scientific">Sphaerotilus montanus</name>
    <dbReference type="NCBI Taxonomy" id="522889"/>
    <lineage>
        <taxon>Bacteria</taxon>
        <taxon>Pseudomonadati</taxon>
        <taxon>Pseudomonadota</taxon>
        <taxon>Betaproteobacteria</taxon>
        <taxon>Burkholderiales</taxon>
        <taxon>Sphaerotilaceae</taxon>
        <taxon>Sphaerotilus</taxon>
    </lineage>
</organism>
<name>A0A7Y9QVW5_9BURK</name>
<proteinExistence type="predicted"/>
<dbReference type="RefSeq" id="WP_179633288.1">
    <property type="nucleotide sequence ID" value="NZ_JACCFH010000001.1"/>
</dbReference>
<protein>
    <submittedName>
        <fullName evidence="1">Uncharacterized protein</fullName>
    </submittedName>
</protein>
<comment type="caution">
    <text evidence="1">The sequence shown here is derived from an EMBL/GenBank/DDBJ whole genome shotgun (WGS) entry which is preliminary data.</text>
</comment>